<protein>
    <submittedName>
        <fullName evidence="1">Uncharacterized protein</fullName>
    </submittedName>
</protein>
<organism evidence="1 2">
    <name type="scientific">Hibiscus sabdariffa</name>
    <name type="common">roselle</name>
    <dbReference type="NCBI Taxonomy" id="183260"/>
    <lineage>
        <taxon>Eukaryota</taxon>
        <taxon>Viridiplantae</taxon>
        <taxon>Streptophyta</taxon>
        <taxon>Embryophyta</taxon>
        <taxon>Tracheophyta</taxon>
        <taxon>Spermatophyta</taxon>
        <taxon>Magnoliopsida</taxon>
        <taxon>eudicotyledons</taxon>
        <taxon>Gunneridae</taxon>
        <taxon>Pentapetalae</taxon>
        <taxon>rosids</taxon>
        <taxon>malvids</taxon>
        <taxon>Malvales</taxon>
        <taxon>Malvaceae</taxon>
        <taxon>Malvoideae</taxon>
        <taxon>Hibiscus</taxon>
    </lineage>
</organism>
<evidence type="ECO:0000313" key="2">
    <source>
        <dbReference type="Proteomes" id="UP001472677"/>
    </source>
</evidence>
<proteinExistence type="predicted"/>
<dbReference type="EMBL" id="JBBPBM010000056">
    <property type="protein sequence ID" value="KAK8517076.1"/>
    <property type="molecule type" value="Genomic_DNA"/>
</dbReference>
<accession>A0ABR2CDW3</accession>
<name>A0ABR2CDW3_9ROSI</name>
<reference evidence="1 2" key="1">
    <citation type="journal article" date="2024" name="G3 (Bethesda)">
        <title>Genome assembly of Hibiscus sabdariffa L. provides insights into metabolisms of medicinal natural products.</title>
        <authorList>
            <person name="Kim T."/>
        </authorList>
    </citation>
    <scope>NUCLEOTIDE SEQUENCE [LARGE SCALE GENOMIC DNA]</scope>
    <source>
        <strain evidence="1">TK-2024</strain>
        <tissue evidence="1">Old leaves</tissue>
    </source>
</reference>
<sequence>MANQNGRRTDMMHMQKTYAEAEGVSNKHIRENDILGSSLLEQSLKNIGKQDEVLGEAKNDQESDIMCETLSKSKGSSWVNVVSLGANGVTEIISENPEVTQLASLKIVPSKALEHVYNMGLNPNRRENVMEISYTRAQSTVLVDSGKGSFGDLVEWWVNSMVCATCSYFQTVAGPVHLGV</sequence>
<comment type="caution">
    <text evidence="1">The sequence shown here is derived from an EMBL/GenBank/DDBJ whole genome shotgun (WGS) entry which is preliminary data.</text>
</comment>
<keyword evidence="2" id="KW-1185">Reference proteome</keyword>
<evidence type="ECO:0000313" key="1">
    <source>
        <dbReference type="EMBL" id="KAK8517076.1"/>
    </source>
</evidence>
<gene>
    <name evidence="1" type="ORF">V6N12_032275</name>
</gene>
<dbReference type="Proteomes" id="UP001472677">
    <property type="component" value="Unassembled WGS sequence"/>
</dbReference>